<evidence type="ECO:0000256" key="1">
    <source>
        <dbReference type="ARBA" id="ARBA00022908"/>
    </source>
</evidence>
<evidence type="ECO:0000313" key="8">
    <source>
        <dbReference type="EMBL" id="ANS32397.1"/>
    </source>
</evidence>
<protein>
    <submittedName>
        <fullName evidence="7">Putative integrase/recombinase y4rC</fullName>
    </submittedName>
</protein>
<dbReference type="Gene3D" id="1.10.150.130">
    <property type="match status" value="1"/>
</dbReference>
<name>A0A1B1KI85_RHOOP</name>
<dbReference type="PANTHER" id="PTHR30349">
    <property type="entry name" value="PHAGE INTEGRASE-RELATED"/>
    <property type="match status" value="1"/>
</dbReference>
<dbReference type="InterPro" id="IPR011010">
    <property type="entry name" value="DNA_brk_join_enz"/>
</dbReference>
<keyword evidence="1" id="KW-0229">DNA integration</keyword>
<dbReference type="InterPro" id="IPR050090">
    <property type="entry name" value="Tyrosine_recombinase_XerCD"/>
</dbReference>
<keyword evidence="2 4" id="KW-0238">DNA-binding</keyword>
<dbReference type="PROSITE" id="PS51900">
    <property type="entry name" value="CB"/>
    <property type="match status" value="1"/>
</dbReference>
<evidence type="ECO:0000259" key="5">
    <source>
        <dbReference type="PROSITE" id="PS51898"/>
    </source>
</evidence>
<dbReference type="Pfam" id="PF00589">
    <property type="entry name" value="Phage_integrase"/>
    <property type="match status" value="1"/>
</dbReference>
<evidence type="ECO:0000259" key="6">
    <source>
        <dbReference type="PROSITE" id="PS51900"/>
    </source>
</evidence>
<geneLocation type="plasmid" evidence="7">
    <name>pR1CP1</name>
</geneLocation>
<dbReference type="InterPro" id="IPR044068">
    <property type="entry name" value="CB"/>
</dbReference>
<dbReference type="GO" id="GO:0015074">
    <property type="term" value="P:DNA integration"/>
    <property type="evidence" value="ECO:0007669"/>
    <property type="project" value="UniProtKB-KW"/>
</dbReference>
<evidence type="ECO:0000313" key="9">
    <source>
        <dbReference type="Proteomes" id="UP000186108"/>
    </source>
</evidence>
<proteinExistence type="predicted"/>
<geneLocation type="plasmid" evidence="9">
    <name>pr1cp1</name>
</geneLocation>
<feature type="domain" description="Core-binding (CB)" evidence="6">
    <location>
        <begin position="2"/>
        <end position="95"/>
    </location>
</feature>
<dbReference type="SUPFAM" id="SSF47823">
    <property type="entry name" value="lambda integrase-like, N-terminal domain"/>
    <property type="match status" value="1"/>
</dbReference>
<reference evidence="7 9" key="1">
    <citation type="submission" date="2014-07" db="EMBL/GenBank/DDBJ databases">
        <authorList>
            <person name="Zhang J.E."/>
            <person name="Yang H."/>
            <person name="Guo J."/>
            <person name="Deng Z."/>
            <person name="Luo H."/>
            <person name="Luo M."/>
            <person name="Zhao B."/>
        </authorList>
    </citation>
    <scope>NUCLEOTIDE SEQUENCE [LARGE SCALE GENOMIC DNA]</scope>
    <source>
        <strain evidence="7 9">1CP</strain>
        <plasmid evidence="9">Plasmid pr1cp1</plasmid>
        <plasmid evidence="7">pR1CP1</plasmid>
    </source>
</reference>
<organism evidence="7 9">
    <name type="scientific">Rhodococcus opacus</name>
    <name type="common">Nocardia opaca</name>
    <dbReference type="NCBI Taxonomy" id="37919"/>
    <lineage>
        <taxon>Bacteria</taxon>
        <taxon>Bacillati</taxon>
        <taxon>Actinomycetota</taxon>
        <taxon>Actinomycetes</taxon>
        <taxon>Mycobacteriales</taxon>
        <taxon>Nocardiaceae</taxon>
        <taxon>Rhodococcus</taxon>
    </lineage>
</organism>
<evidence type="ECO:0000256" key="3">
    <source>
        <dbReference type="ARBA" id="ARBA00023172"/>
    </source>
</evidence>
<evidence type="ECO:0000256" key="4">
    <source>
        <dbReference type="PROSITE-ProRule" id="PRU01248"/>
    </source>
</evidence>
<dbReference type="SUPFAM" id="SSF56349">
    <property type="entry name" value="DNA breaking-rejoining enzymes"/>
    <property type="match status" value="1"/>
</dbReference>
<dbReference type="Pfam" id="PF02899">
    <property type="entry name" value="Phage_int_SAM_1"/>
    <property type="match status" value="1"/>
</dbReference>
<dbReference type="InterPro" id="IPR004107">
    <property type="entry name" value="Integrase_SAM-like_N"/>
</dbReference>
<dbReference type="InterPro" id="IPR013762">
    <property type="entry name" value="Integrase-like_cat_sf"/>
</dbReference>
<dbReference type="Proteomes" id="UP000186108">
    <property type="component" value="Plasmid pR1CP1"/>
</dbReference>
<dbReference type="Gene3D" id="1.10.443.10">
    <property type="entry name" value="Intergrase catalytic core"/>
    <property type="match status" value="1"/>
</dbReference>
<dbReference type="GO" id="GO:0003677">
    <property type="term" value="F:DNA binding"/>
    <property type="evidence" value="ECO:0007669"/>
    <property type="project" value="UniProtKB-UniRule"/>
</dbReference>
<gene>
    <name evidence="7" type="ORF">R1CP_38540</name>
    <name evidence="8" type="ORF">R1CP_39045</name>
</gene>
<evidence type="ECO:0000313" key="7">
    <source>
        <dbReference type="EMBL" id="ANS32304.1"/>
    </source>
</evidence>
<dbReference type="EMBL" id="CP009112">
    <property type="protein sequence ID" value="ANS32397.1"/>
    <property type="molecule type" value="Genomic_DNA"/>
</dbReference>
<dbReference type="EMBL" id="CP009112">
    <property type="protein sequence ID" value="ANS32304.1"/>
    <property type="molecule type" value="Genomic_DNA"/>
</dbReference>
<dbReference type="InterPro" id="IPR002104">
    <property type="entry name" value="Integrase_catalytic"/>
</dbReference>
<accession>A0A1B1KI85</accession>
<feature type="domain" description="Tyr recombinase" evidence="5">
    <location>
        <begin position="119"/>
        <end position="304"/>
    </location>
</feature>
<dbReference type="GO" id="GO:0006310">
    <property type="term" value="P:DNA recombination"/>
    <property type="evidence" value="ECO:0007669"/>
    <property type="project" value="UniProtKB-KW"/>
</dbReference>
<dbReference type="RefSeq" id="WP_065493707.1">
    <property type="nucleotide sequence ID" value="NZ_CP009112.1"/>
</dbReference>
<dbReference type="AlphaFoldDB" id="A0A1B1KI85"/>
<evidence type="ECO:0000256" key="2">
    <source>
        <dbReference type="ARBA" id="ARBA00023125"/>
    </source>
</evidence>
<keyword evidence="7" id="KW-0614">Plasmid</keyword>
<keyword evidence="3" id="KW-0233">DNA recombination</keyword>
<sequence>MSPLAPTLQKFFTDRLLTQRQVSPATVAAYRDTFRLLLGFIADRKKLAPASFDFTDLDAPTIGAFLTHLENERGNSIRTRNARLAAIHSLFRFAALEHPEHAELISRVLSIPQKRFDRAIVAFLTKEEAEAILAVPDRDTWIGRRDHALLTVAVQTGLRVAELTGLRREDVVLTTGPHVRCRGKGRKQRSTPLTAGAVTTLREWLKAHDAQPDSPLFPSRHGTPLSTDAVEWLVNKHATAAASHCQSLATRRITPHVLRHSAAMFLREAGVDISVIALWLGHESIASTQIYMHADLAVKQRALDRSTPPEVTPNRYRPSDSLLAYLDTL</sequence>
<dbReference type="PROSITE" id="PS51898">
    <property type="entry name" value="TYR_RECOMBINASE"/>
    <property type="match status" value="1"/>
</dbReference>
<dbReference type="PATRIC" id="fig|37919.13.peg.8119"/>
<dbReference type="InterPro" id="IPR010998">
    <property type="entry name" value="Integrase_recombinase_N"/>
</dbReference>
<dbReference type="PANTHER" id="PTHR30349:SF81">
    <property type="entry name" value="TYROSINE RECOMBINASE XERC"/>
    <property type="match status" value="1"/>
</dbReference>